<dbReference type="InterPro" id="IPR028082">
    <property type="entry name" value="Peripla_BP_I"/>
</dbReference>
<sequence>MRRSRRSTARPASRLAPIAVAGCLVLAACGTSGGESDDADTTAAPTTEAAPETTATEATDAPPTTEATSAPTTEAAPTTVAGPPADLVLGFDLSSGDINATREKYGVEGQNTNLLPEDYVVALLDHYNEQGGIDGHEIVPLNYTAAGDVAADVRDQERCETYFNGDVVADVVIGTNSAILNGCATDAERIVVGRGFTGLTESELEAFPGLINPQAATYDRVARSAVQLAVDEGLLTDGTVAAVVYPGCENTSEVFELALRPAIEEAGGTVTAFEGTCIRSQADEGTAIAELPNAILQFKADGAEVVFNLTTGFIPVSLMMNEAENQGFAPAWVLTSNNEFGAITSMNPPAAQLANTVGAGWTAALDTFELDPANLGPKAPECLETFASIGFPAPANLGELASQLDACGVFWALEEMLTGAAELDRDTMLETLLASTEDTAALTNSIDWTSGRQPAASYRPARFDAATGRFAYTGDAVAMPD</sequence>
<dbReference type="EMBL" id="CAEZSR010000100">
    <property type="protein sequence ID" value="CAB4571878.1"/>
    <property type="molecule type" value="Genomic_DNA"/>
</dbReference>
<feature type="region of interest" description="Disordered" evidence="1">
    <location>
        <begin position="32"/>
        <end position="83"/>
    </location>
</feature>
<accession>A0A6J6EFM9</accession>
<name>A0A6J6EFM9_9ZZZZ</name>
<proteinExistence type="predicted"/>
<dbReference type="AlphaFoldDB" id="A0A6J6EFM9"/>
<evidence type="ECO:0000256" key="1">
    <source>
        <dbReference type="SAM" id="MobiDB-lite"/>
    </source>
</evidence>
<dbReference type="PROSITE" id="PS51257">
    <property type="entry name" value="PROKAR_LIPOPROTEIN"/>
    <property type="match status" value="1"/>
</dbReference>
<dbReference type="SUPFAM" id="SSF53822">
    <property type="entry name" value="Periplasmic binding protein-like I"/>
    <property type="match status" value="1"/>
</dbReference>
<feature type="compositionally biased region" description="Low complexity" evidence="1">
    <location>
        <begin position="41"/>
        <end position="83"/>
    </location>
</feature>
<protein>
    <submittedName>
        <fullName evidence="2">Unannotated protein</fullName>
    </submittedName>
</protein>
<evidence type="ECO:0000313" key="2">
    <source>
        <dbReference type="EMBL" id="CAB4571878.1"/>
    </source>
</evidence>
<gene>
    <name evidence="2" type="ORF">UFOPK1493_02450</name>
</gene>
<dbReference type="Gene3D" id="3.40.50.2300">
    <property type="match status" value="2"/>
</dbReference>
<organism evidence="2">
    <name type="scientific">freshwater metagenome</name>
    <dbReference type="NCBI Taxonomy" id="449393"/>
    <lineage>
        <taxon>unclassified sequences</taxon>
        <taxon>metagenomes</taxon>
        <taxon>ecological metagenomes</taxon>
    </lineage>
</organism>
<reference evidence="2" key="1">
    <citation type="submission" date="2020-05" db="EMBL/GenBank/DDBJ databases">
        <authorList>
            <person name="Chiriac C."/>
            <person name="Salcher M."/>
            <person name="Ghai R."/>
            <person name="Kavagutti S V."/>
        </authorList>
    </citation>
    <scope>NUCLEOTIDE SEQUENCE</scope>
</reference>